<dbReference type="VEuPathDB" id="FungiDB:MFRU_006g03110"/>
<feature type="compositionally biased region" description="Polar residues" evidence="1">
    <location>
        <begin position="74"/>
        <end position="97"/>
    </location>
</feature>
<reference evidence="2 3" key="1">
    <citation type="submission" date="2019-06" db="EMBL/GenBank/DDBJ databases">
        <title>Genome Sequence of the Brown Rot Fungal Pathogen Monilinia fructicola.</title>
        <authorList>
            <person name="De Miccolis Angelini R.M."/>
            <person name="Landi L."/>
            <person name="Abate D."/>
            <person name="Pollastro S."/>
            <person name="Romanazzi G."/>
            <person name="Faretra F."/>
        </authorList>
    </citation>
    <scope>NUCLEOTIDE SEQUENCE [LARGE SCALE GENOMIC DNA]</scope>
    <source>
        <strain evidence="2 3">Mfrc123</strain>
    </source>
</reference>
<comment type="caution">
    <text evidence="2">The sequence shown here is derived from an EMBL/GenBank/DDBJ whole genome shotgun (WGS) entry which is preliminary data.</text>
</comment>
<feature type="compositionally biased region" description="Polar residues" evidence="1">
    <location>
        <begin position="356"/>
        <end position="366"/>
    </location>
</feature>
<gene>
    <name evidence="2" type="ORF">EYC84_009596</name>
</gene>
<dbReference type="EMBL" id="VICG01000013">
    <property type="protein sequence ID" value="KAA8565765.1"/>
    <property type="molecule type" value="Genomic_DNA"/>
</dbReference>
<protein>
    <submittedName>
        <fullName evidence="2">Uncharacterized protein</fullName>
    </submittedName>
</protein>
<feature type="compositionally biased region" description="Low complexity" evidence="1">
    <location>
        <begin position="299"/>
        <end position="330"/>
    </location>
</feature>
<sequence length="373" mass="39863">MENDLTGNLSRTASAASMRSQRSQTVRGKSRRFVSQISSSASSISDKSLTSFPSFSGDSPTQEPPQFILPANDGTANRKTSAAPSMVDSLTTSSPSLHSRTALFDDTPSSSSHVPGSVHHANDEHIERLIARNGAVKLVRQIAEDLARRDAQIAALRRKTEERERALRKIILECGLSNLDLETRLRTIEGERRISGAPALPSESALEDLMSDAMSETVVADELDSIENDATIRAKEPSPDKLTPGTTRGWKDYILGINGDAVTNGATVHVRSGGPGRRTILQNDLFHPPDAVSSLENLSRPPSSGSTTGTRQRKQSSLAALALKLVAGSSTVRDSDSASDRGRSNSAEIEPPGRTPSRTSTKSTMSARAAPKN</sequence>
<evidence type="ECO:0000256" key="1">
    <source>
        <dbReference type="SAM" id="MobiDB-lite"/>
    </source>
</evidence>
<keyword evidence="3" id="KW-1185">Reference proteome</keyword>
<evidence type="ECO:0000313" key="3">
    <source>
        <dbReference type="Proteomes" id="UP000322873"/>
    </source>
</evidence>
<dbReference type="Proteomes" id="UP000322873">
    <property type="component" value="Unassembled WGS sequence"/>
</dbReference>
<dbReference type="AlphaFoldDB" id="A0A5M9JF18"/>
<proteinExistence type="predicted"/>
<accession>A0A5M9JF18</accession>
<evidence type="ECO:0000313" key="2">
    <source>
        <dbReference type="EMBL" id="KAA8565765.1"/>
    </source>
</evidence>
<name>A0A5M9JF18_MONFR</name>
<feature type="compositionally biased region" description="Low complexity" evidence="1">
    <location>
        <begin position="10"/>
        <end position="25"/>
    </location>
</feature>
<feature type="compositionally biased region" description="Low complexity" evidence="1">
    <location>
        <begin position="33"/>
        <end position="51"/>
    </location>
</feature>
<feature type="compositionally biased region" description="Basic and acidic residues" evidence="1">
    <location>
        <begin position="333"/>
        <end position="343"/>
    </location>
</feature>
<feature type="region of interest" description="Disordered" evidence="1">
    <location>
        <begin position="1"/>
        <end position="97"/>
    </location>
</feature>
<organism evidence="2 3">
    <name type="scientific">Monilinia fructicola</name>
    <name type="common">Brown rot fungus</name>
    <name type="synonym">Ciboria fructicola</name>
    <dbReference type="NCBI Taxonomy" id="38448"/>
    <lineage>
        <taxon>Eukaryota</taxon>
        <taxon>Fungi</taxon>
        <taxon>Dikarya</taxon>
        <taxon>Ascomycota</taxon>
        <taxon>Pezizomycotina</taxon>
        <taxon>Leotiomycetes</taxon>
        <taxon>Helotiales</taxon>
        <taxon>Sclerotiniaceae</taxon>
        <taxon>Monilinia</taxon>
    </lineage>
</organism>
<feature type="compositionally biased region" description="Polar residues" evidence="1">
    <location>
        <begin position="52"/>
        <end position="61"/>
    </location>
</feature>
<feature type="region of interest" description="Disordered" evidence="1">
    <location>
        <begin position="291"/>
        <end position="373"/>
    </location>
</feature>